<dbReference type="HOGENOM" id="CLU_1106374_0_0_6"/>
<name>K8WXN0_9GAMM</name>
<dbReference type="Proteomes" id="UP000009336">
    <property type="component" value="Unassembled WGS sequence"/>
</dbReference>
<accession>K8WXN0</accession>
<dbReference type="AlphaFoldDB" id="K8WXN0"/>
<evidence type="ECO:0000313" key="3">
    <source>
        <dbReference type="Proteomes" id="UP000009336"/>
    </source>
</evidence>
<evidence type="ECO:0000256" key="1">
    <source>
        <dbReference type="SAM" id="Phobius"/>
    </source>
</evidence>
<keyword evidence="3" id="KW-1185">Reference proteome</keyword>
<protein>
    <submittedName>
        <fullName evidence="2">Uncharacterized protein</fullName>
    </submittedName>
</protein>
<dbReference type="eggNOG" id="ENOG5032T3D">
    <property type="taxonomic scope" value="Bacteria"/>
</dbReference>
<dbReference type="RefSeq" id="WP_008911603.1">
    <property type="nucleotide sequence ID" value="NZ_KB233222.1"/>
</dbReference>
<keyword evidence="1" id="KW-1133">Transmembrane helix</keyword>
<feature type="transmembrane region" description="Helical" evidence="1">
    <location>
        <begin position="133"/>
        <end position="162"/>
    </location>
</feature>
<feature type="transmembrane region" description="Helical" evidence="1">
    <location>
        <begin position="46"/>
        <end position="69"/>
    </location>
</feature>
<sequence>MKRFSVLVWIGLIVNILLLVSIWYFTSSFNEITGELTYPERDLVNILSFMVIPFCISIIMQIISLPVLFKMPKLGLTLAIIGSIVMLPLSLIFMTGYFYSYETYRNKNFAIFDKQPTDISLNFKSSQLTMLGIVYIVLGLFIGFIGLSMGWLFAGVGLVALCNSFRLKDRIMVGIVKDQLIITPSLYADTYMIPLNDVSLIKESKSLFKLHIKSAGVDRKCTFRKGMIEGRHYQVALADILSKLATKQNKQ</sequence>
<feature type="transmembrane region" description="Helical" evidence="1">
    <location>
        <begin position="7"/>
        <end position="26"/>
    </location>
</feature>
<keyword evidence="1" id="KW-0812">Transmembrane</keyword>
<dbReference type="PATRIC" id="fig|1141662.3.peg.1601"/>
<reference evidence="2 3" key="1">
    <citation type="journal article" date="2012" name="BMC Genomics">
        <title>Comparative genomics of bacteria in the genus Providencia isolated from wild Drosophila melanogaster.</title>
        <authorList>
            <person name="Galac M.R."/>
            <person name="Lazzaro B.P."/>
        </authorList>
    </citation>
    <scope>NUCLEOTIDE SEQUENCE [LARGE SCALE GENOMIC DNA]</scope>
    <source>
        <strain evidence="2 3">DSM 19968</strain>
    </source>
</reference>
<dbReference type="EMBL" id="AKKL01000021">
    <property type="protein sequence ID" value="EKT62157.1"/>
    <property type="molecule type" value="Genomic_DNA"/>
</dbReference>
<proteinExistence type="predicted"/>
<comment type="caution">
    <text evidence="2">The sequence shown here is derived from an EMBL/GenBank/DDBJ whole genome shotgun (WGS) entry which is preliminary data.</text>
</comment>
<gene>
    <name evidence="2" type="ORF">OOA_07902</name>
</gene>
<evidence type="ECO:0000313" key="2">
    <source>
        <dbReference type="EMBL" id="EKT62157.1"/>
    </source>
</evidence>
<organism evidence="2 3">
    <name type="scientific">Providencia burhodogranariea DSM 19968</name>
    <dbReference type="NCBI Taxonomy" id="1141662"/>
    <lineage>
        <taxon>Bacteria</taxon>
        <taxon>Pseudomonadati</taxon>
        <taxon>Pseudomonadota</taxon>
        <taxon>Gammaproteobacteria</taxon>
        <taxon>Enterobacterales</taxon>
        <taxon>Morganellaceae</taxon>
        <taxon>Providencia</taxon>
    </lineage>
</organism>
<feature type="transmembrane region" description="Helical" evidence="1">
    <location>
        <begin position="76"/>
        <end position="99"/>
    </location>
</feature>
<keyword evidence="1" id="KW-0472">Membrane</keyword>
<dbReference type="OrthoDB" id="6455816at2"/>